<dbReference type="KEGG" id="ehx:EMIHUDRAFT_438034"/>
<evidence type="ECO:0000256" key="13">
    <source>
        <dbReference type="ARBA" id="ARBA00023160"/>
    </source>
</evidence>
<proteinExistence type="inferred from homology"/>
<comment type="similarity">
    <text evidence="2 16 18">Belongs to the thiolase-like superfamily. Beta-ketoacyl-ACP synthases family.</text>
</comment>
<accession>A0A0D3IEV9</accession>
<evidence type="ECO:0000256" key="5">
    <source>
        <dbReference type="ARBA" id="ARBA00022516"/>
    </source>
</evidence>
<dbReference type="STRING" id="2903.R1DM58"/>
<evidence type="ECO:0000256" key="15">
    <source>
        <dbReference type="ARBA" id="ARBA00037576"/>
    </source>
</evidence>
<dbReference type="InterPro" id="IPR020841">
    <property type="entry name" value="PKS_Beta-ketoAc_synthase_dom"/>
</dbReference>
<dbReference type="HOGENOM" id="CLU_000022_69_2_1"/>
<keyword evidence="6" id="KW-0997">Cell inner membrane</keyword>
<dbReference type="Pfam" id="PF00109">
    <property type="entry name" value="ketoacyl-synt"/>
    <property type="match status" value="1"/>
</dbReference>
<evidence type="ECO:0000256" key="17">
    <source>
        <dbReference type="PIRSR" id="PIRSR000447-1"/>
    </source>
</evidence>
<keyword evidence="7 16" id="KW-0808">Transferase</keyword>
<keyword evidence="4" id="KW-1003">Cell membrane</keyword>
<comment type="subcellular location">
    <subcellularLocation>
        <location evidence="1">Cell inner membrane</location>
    </subcellularLocation>
</comment>
<dbReference type="InterPro" id="IPR017568">
    <property type="entry name" value="3-oxoacyl-ACP_synth-2"/>
</dbReference>
<evidence type="ECO:0000256" key="19">
    <source>
        <dbReference type="SAM" id="SignalP"/>
    </source>
</evidence>
<evidence type="ECO:0000256" key="6">
    <source>
        <dbReference type="ARBA" id="ARBA00022519"/>
    </source>
</evidence>
<evidence type="ECO:0000256" key="11">
    <source>
        <dbReference type="ARBA" id="ARBA00023098"/>
    </source>
</evidence>
<evidence type="ECO:0000256" key="10">
    <source>
        <dbReference type="ARBA" id="ARBA00022989"/>
    </source>
</evidence>
<dbReference type="GO" id="GO:0006633">
    <property type="term" value="P:fatty acid biosynthetic process"/>
    <property type="evidence" value="ECO:0007669"/>
    <property type="project" value="UniProtKB-KW"/>
</dbReference>
<reference evidence="22" key="1">
    <citation type="journal article" date="2013" name="Nature">
        <title>Pan genome of the phytoplankton Emiliania underpins its global distribution.</title>
        <authorList>
            <person name="Read B.A."/>
            <person name="Kegel J."/>
            <person name="Klute M.J."/>
            <person name="Kuo A."/>
            <person name="Lefebvre S.C."/>
            <person name="Maumus F."/>
            <person name="Mayer C."/>
            <person name="Miller J."/>
            <person name="Monier A."/>
            <person name="Salamov A."/>
            <person name="Young J."/>
            <person name="Aguilar M."/>
            <person name="Claverie J.M."/>
            <person name="Frickenhaus S."/>
            <person name="Gonzalez K."/>
            <person name="Herman E.K."/>
            <person name="Lin Y.C."/>
            <person name="Napier J."/>
            <person name="Ogata H."/>
            <person name="Sarno A.F."/>
            <person name="Shmutz J."/>
            <person name="Schroeder D."/>
            <person name="de Vargas C."/>
            <person name="Verret F."/>
            <person name="von Dassow P."/>
            <person name="Valentin K."/>
            <person name="Van de Peer Y."/>
            <person name="Wheeler G."/>
            <person name="Dacks J.B."/>
            <person name="Delwiche C.F."/>
            <person name="Dyhrman S.T."/>
            <person name="Glockner G."/>
            <person name="John U."/>
            <person name="Richards T."/>
            <person name="Worden A.Z."/>
            <person name="Zhang X."/>
            <person name="Grigoriev I.V."/>
            <person name="Allen A.E."/>
            <person name="Bidle K."/>
            <person name="Borodovsky M."/>
            <person name="Bowler C."/>
            <person name="Brownlee C."/>
            <person name="Cock J.M."/>
            <person name="Elias M."/>
            <person name="Gladyshev V.N."/>
            <person name="Groth M."/>
            <person name="Guda C."/>
            <person name="Hadaegh A."/>
            <person name="Iglesias-Rodriguez M.D."/>
            <person name="Jenkins J."/>
            <person name="Jones B.M."/>
            <person name="Lawson T."/>
            <person name="Leese F."/>
            <person name="Lindquist E."/>
            <person name="Lobanov A."/>
            <person name="Lomsadze A."/>
            <person name="Malik S.B."/>
            <person name="Marsh M.E."/>
            <person name="Mackinder L."/>
            <person name="Mock T."/>
            <person name="Mueller-Roeber B."/>
            <person name="Pagarete A."/>
            <person name="Parker M."/>
            <person name="Probert I."/>
            <person name="Quesneville H."/>
            <person name="Raines C."/>
            <person name="Rensing S.A."/>
            <person name="Riano-Pachon D.M."/>
            <person name="Richier S."/>
            <person name="Rokitta S."/>
            <person name="Shiraiwa Y."/>
            <person name="Soanes D.M."/>
            <person name="van der Giezen M."/>
            <person name="Wahlund T.M."/>
            <person name="Williams B."/>
            <person name="Wilson W."/>
            <person name="Wolfe G."/>
            <person name="Wurch L.L."/>
        </authorList>
    </citation>
    <scope>NUCLEOTIDE SEQUENCE</scope>
</reference>
<evidence type="ECO:0000256" key="7">
    <source>
        <dbReference type="ARBA" id="ARBA00022679"/>
    </source>
</evidence>
<dbReference type="CDD" id="cd00834">
    <property type="entry name" value="KAS_I_II"/>
    <property type="match status" value="1"/>
</dbReference>
<dbReference type="Pfam" id="PF02801">
    <property type="entry name" value="Ketoacyl-synt_C"/>
    <property type="match status" value="1"/>
</dbReference>
<feature type="signal peptide" evidence="19">
    <location>
        <begin position="1"/>
        <end position="21"/>
    </location>
</feature>
<dbReference type="OMA" id="TACSIGN"/>
<dbReference type="InterPro" id="IPR014031">
    <property type="entry name" value="Ketoacyl_synth_C"/>
</dbReference>
<dbReference type="NCBIfam" id="NF005589">
    <property type="entry name" value="PRK07314.1"/>
    <property type="match status" value="1"/>
</dbReference>
<dbReference type="InterPro" id="IPR016039">
    <property type="entry name" value="Thiolase-like"/>
</dbReference>
<dbReference type="Gene3D" id="3.40.47.10">
    <property type="match status" value="1"/>
</dbReference>
<dbReference type="InterPro" id="IPR014030">
    <property type="entry name" value="Ketoacyl_synth_N"/>
</dbReference>
<evidence type="ECO:0000256" key="8">
    <source>
        <dbReference type="ARBA" id="ARBA00022692"/>
    </source>
</evidence>
<dbReference type="InterPro" id="IPR000794">
    <property type="entry name" value="Beta-ketoacyl_synthase"/>
</dbReference>
<dbReference type="GeneID" id="17255914"/>
<sequence>MPSCRRECIAASLALLLGADAYLPAQRAGPAAPRGSSSVRMFGLGAAAAGERIVVTGVGVVSALGNGDDFWKGLVGGKSGIDTIQGFDASKFPTTIGAECLDFEAKPWFENVKNAKATDRYSHMAMAAARMAIEEAQLPDAALQSERAAIILGTAFGGMDTFEKQHLNFDKGKKVSPFTVPALLPNTGAGILAIELGCTGPNYGVVSACAAGSHAIGTALRQMQYGEADVCIVGGSEAAMTPFSYAGFSAMKAMCSSYNDAPQTASRPFDATRAGFVMGEGAGMLVLETEAHAKARGAPILCELAGYSATCDANHITTPHPEGAGLASCLKKALADGGVSIDEVDYINAHGTSTAYNDKFETMAIKKVFGEHAKNVPISSTKSMTGHTLGAAGGIEAAICAKFMATGDVPPTINYATPDPECDLDYVPNAARKVLKPRAAISDNLGFGGHNAAIVFKAYE</sequence>
<dbReference type="AlphaFoldDB" id="A0A0D3IEV9"/>
<dbReference type="PROSITE" id="PS00606">
    <property type="entry name" value="KS3_1"/>
    <property type="match status" value="1"/>
</dbReference>
<dbReference type="FunFam" id="3.40.47.10:FF:000018">
    <property type="entry name" value="3-oxoacyl-[acyl-carrier-protein] synthase 2"/>
    <property type="match status" value="1"/>
</dbReference>
<name>A0A0D3IEV9_EMIH1</name>
<dbReference type="eggNOG" id="KOG1394">
    <property type="taxonomic scope" value="Eukaryota"/>
</dbReference>
<comment type="function">
    <text evidence="15">Proposed to synthesize NOD factor fatty acyl chain. Involved in the synthesis of a highly unsaturated fatty acid moiety, which forms part of a lipo-oligosaccharide that is responsible for host specificity.</text>
</comment>
<dbReference type="RefSeq" id="XP_005762223.1">
    <property type="nucleotide sequence ID" value="XM_005762166.1"/>
</dbReference>
<protein>
    <recommendedName>
        <fullName evidence="16">3-oxoacyl-[acyl-carrier-protein] synthase</fullName>
    </recommendedName>
</protein>
<feature type="active site" description="For beta-ketoacyl synthase activity" evidence="17">
    <location>
        <position position="209"/>
    </location>
</feature>
<evidence type="ECO:0000256" key="3">
    <source>
        <dbReference type="ARBA" id="ARBA00022458"/>
    </source>
</evidence>
<dbReference type="EnsemblProtists" id="EOD09794">
    <property type="protein sequence ID" value="EOD09794"/>
    <property type="gene ID" value="EMIHUDRAFT_438034"/>
</dbReference>
<keyword evidence="9" id="KW-0276">Fatty acid metabolism</keyword>
<dbReference type="PANTHER" id="PTHR11712:SF352">
    <property type="entry name" value="3-OXOACYL-[ACYL-CARRIER-PROTEIN] SYNTHASE"/>
    <property type="match status" value="1"/>
</dbReference>
<dbReference type="GO" id="GO:0005886">
    <property type="term" value="C:plasma membrane"/>
    <property type="evidence" value="ECO:0007669"/>
    <property type="project" value="UniProtKB-SubCell"/>
</dbReference>
<evidence type="ECO:0000313" key="22">
    <source>
        <dbReference type="Proteomes" id="UP000013827"/>
    </source>
</evidence>
<keyword evidence="14" id="KW-0012">Acyltransferase</keyword>
<dbReference type="GO" id="GO:0004315">
    <property type="term" value="F:3-oxoacyl-[acyl-carrier-protein] synthase activity"/>
    <property type="evidence" value="ECO:0007669"/>
    <property type="project" value="InterPro"/>
</dbReference>
<keyword evidence="19" id="KW-0732">Signal</keyword>
<evidence type="ECO:0000256" key="18">
    <source>
        <dbReference type="RuleBase" id="RU003694"/>
    </source>
</evidence>
<keyword evidence="11" id="KW-0443">Lipid metabolism</keyword>
<evidence type="ECO:0000313" key="21">
    <source>
        <dbReference type="EnsemblProtists" id="EOD09794"/>
    </source>
</evidence>
<evidence type="ECO:0000256" key="16">
    <source>
        <dbReference type="PIRNR" id="PIRNR000447"/>
    </source>
</evidence>
<keyword evidence="8" id="KW-0812">Transmembrane</keyword>
<evidence type="ECO:0000256" key="1">
    <source>
        <dbReference type="ARBA" id="ARBA00004533"/>
    </source>
</evidence>
<dbReference type="PROSITE" id="PS52004">
    <property type="entry name" value="KS3_2"/>
    <property type="match status" value="1"/>
</dbReference>
<dbReference type="SUPFAM" id="SSF53901">
    <property type="entry name" value="Thiolase-like"/>
    <property type="match status" value="2"/>
</dbReference>
<keyword evidence="5 16" id="KW-0444">Lipid biosynthesis</keyword>
<dbReference type="PIRSF" id="PIRSF000447">
    <property type="entry name" value="KAS_II"/>
    <property type="match status" value="1"/>
</dbReference>
<evidence type="ECO:0000256" key="12">
    <source>
        <dbReference type="ARBA" id="ARBA00023136"/>
    </source>
</evidence>
<organism evidence="21 22">
    <name type="scientific">Emiliania huxleyi (strain CCMP1516)</name>
    <dbReference type="NCBI Taxonomy" id="280463"/>
    <lineage>
        <taxon>Eukaryota</taxon>
        <taxon>Haptista</taxon>
        <taxon>Haptophyta</taxon>
        <taxon>Prymnesiophyceae</taxon>
        <taxon>Isochrysidales</taxon>
        <taxon>Noelaerhabdaceae</taxon>
        <taxon>Emiliania</taxon>
    </lineage>
</organism>
<feature type="domain" description="Ketosynthase family 3 (KS3)" evidence="20">
    <location>
        <begin position="50"/>
        <end position="458"/>
    </location>
</feature>
<keyword evidence="10" id="KW-1133">Transmembrane helix</keyword>
<dbReference type="Proteomes" id="UP000013827">
    <property type="component" value="Unassembled WGS sequence"/>
</dbReference>
<keyword evidence="3" id="KW-0536">Nodulation</keyword>
<dbReference type="SMART" id="SM00825">
    <property type="entry name" value="PKS_KS"/>
    <property type="match status" value="1"/>
</dbReference>
<dbReference type="InterPro" id="IPR018201">
    <property type="entry name" value="Ketoacyl_synth_AS"/>
</dbReference>
<reference evidence="21" key="2">
    <citation type="submission" date="2024-10" db="UniProtKB">
        <authorList>
            <consortium name="EnsemblProtists"/>
        </authorList>
    </citation>
    <scope>IDENTIFICATION</scope>
</reference>
<dbReference type="PANTHER" id="PTHR11712">
    <property type="entry name" value="POLYKETIDE SYNTHASE-RELATED"/>
    <property type="match status" value="1"/>
</dbReference>
<evidence type="ECO:0000256" key="9">
    <source>
        <dbReference type="ARBA" id="ARBA00022832"/>
    </source>
</evidence>
<evidence type="ECO:0000256" key="2">
    <source>
        <dbReference type="ARBA" id="ARBA00008467"/>
    </source>
</evidence>
<evidence type="ECO:0000259" key="20">
    <source>
        <dbReference type="PROSITE" id="PS52004"/>
    </source>
</evidence>
<keyword evidence="13 16" id="KW-0275">Fatty acid biosynthesis</keyword>
<keyword evidence="22" id="KW-1185">Reference proteome</keyword>
<dbReference type="NCBIfam" id="TIGR03150">
    <property type="entry name" value="fabF"/>
    <property type="match status" value="1"/>
</dbReference>
<feature type="chain" id="PRO_5044291040" description="3-oxoacyl-[acyl-carrier-protein] synthase" evidence="19">
    <location>
        <begin position="22"/>
        <end position="460"/>
    </location>
</feature>
<keyword evidence="12" id="KW-0472">Membrane</keyword>
<dbReference type="PaxDb" id="2903-EOD09794"/>
<evidence type="ECO:0000256" key="14">
    <source>
        <dbReference type="ARBA" id="ARBA00023315"/>
    </source>
</evidence>
<evidence type="ECO:0000256" key="4">
    <source>
        <dbReference type="ARBA" id="ARBA00022475"/>
    </source>
</evidence>